<evidence type="ECO:0000313" key="2">
    <source>
        <dbReference type="Proteomes" id="UP001150603"/>
    </source>
</evidence>
<proteinExistence type="predicted"/>
<keyword evidence="2" id="KW-1185">Reference proteome</keyword>
<evidence type="ECO:0000313" key="1">
    <source>
        <dbReference type="EMBL" id="KAJ1937034.1"/>
    </source>
</evidence>
<name>A0ACC1J4C9_9FUNG</name>
<organism evidence="1 2">
    <name type="scientific">Linderina macrospora</name>
    <dbReference type="NCBI Taxonomy" id="4868"/>
    <lineage>
        <taxon>Eukaryota</taxon>
        <taxon>Fungi</taxon>
        <taxon>Fungi incertae sedis</taxon>
        <taxon>Zoopagomycota</taxon>
        <taxon>Kickxellomycotina</taxon>
        <taxon>Kickxellomycetes</taxon>
        <taxon>Kickxellales</taxon>
        <taxon>Kickxellaceae</taxon>
        <taxon>Linderina</taxon>
    </lineage>
</organism>
<dbReference type="Proteomes" id="UP001150603">
    <property type="component" value="Unassembled WGS sequence"/>
</dbReference>
<comment type="caution">
    <text evidence="1">The sequence shown here is derived from an EMBL/GenBank/DDBJ whole genome shotgun (WGS) entry which is preliminary data.</text>
</comment>
<accession>A0ACC1J4C9</accession>
<reference evidence="1" key="1">
    <citation type="submission" date="2022-07" db="EMBL/GenBank/DDBJ databases">
        <title>Phylogenomic reconstructions and comparative analyses of Kickxellomycotina fungi.</title>
        <authorList>
            <person name="Reynolds N.K."/>
            <person name="Stajich J.E."/>
            <person name="Barry K."/>
            <person name="Grigoriev I.V."/>
            <person name="Crous P."/>
            <person name="Smith M.E."/>
        </authorList>
    </citation>
    <scope>NUCLEOTIDE SEQUENCE</scope>
    <source>
        <strain evidence="1">NRRL 5244</strain>
    </source>
</reference>
<dbReference type="EMBL" id="JANBPW010003661">
    <property type="protein sequence ID" value="KAJ1937034.1"/>
    <property type="molecule type" value="Genomic_DNA"/>
</dbReference>
<protein>
    <submittedName>
        <fullName evidence="1">Uncharacterized protein</fullName>
    </submittedName>
</protein>
<sequence>MVNTVTLAVTNAGMTVPPLRGIVDSVRANFINNPLERFEVMCGTLYPESYLKAPAPENTNCKTMLDLCVQRGIRRAKYTKPMSIWSFIGQVGTVFRHYVSPARLENLGSLFPDKQILIVTGDQDHLVRTSNSFFIADKIGRDRVRFEQIENAGHGVTSQHPDRFAKSINTMIEEASR</sequence>
<gene>
    <name evidence="1" type="ORF">FBU59_004871</name>
</gene>